<protein>
    <submittedName>
        <fullName evidence="1">Uncharacterized protein</fullName>
    </submittedName>
</protein>
<sequence>MAAIVAFAFGKGTAMDKSVFLCTAWQVYVPVILAMKRQIGSGSKRFKSRPACSMASMACAYAAYVTAAASTDSQWYILVWRNGQSSQGILFGNFGIS</sequence>
<gene>
    <name evidence="1" type="ORF">NPIL_35211</name>
</gene>
<dbReference type="AlphaFoldDB" id="A0A8X6TF16"/>
<dbReference type="Proteomes" id="UP000887013">
    <property type="component" value="Unassembled WGS sequence"/>
</dbReference>
<accession>A0A8X6TF16</accession>
<evidence type="ECO:0000313" key="1">
    <source>
        <dbReference type="EMBL" id="GFT03638.1"/>
    </source>
</evidence>
<name>A0A8X6TF16_NEPPI</name>
<evidence type="ECO:0000313" key="2">
    <source>
        <dbReference type="Proteomes" id="UP000887013"/>
    </source>
</evidence>
<comment type="caution">
    <text evidence="1">The sequence shown here is derived from an EMBL/GenBank/DDBJ whole genome shotgun (WGS) entry which is preliminary data.</text>
</comment>
<dbReference type="EMBL" id="BMAW01007400">
    <property type="protein sequence ID" value="GFT03638.1"/>
    <property type="molecule type" value="Genomic_DNA"/>
</dbReference>
<keyword evidence="2" id="KW-1185">Reference proteome</keyword>
<organism evidence="1 2">
    <name type="scientific">Nephila pilipes</name>
    <name type="common">Giant wood spider</name>
    <name type="synonym">Nephila maculata</name>
    <dbReference type="NCBI Taxonomy" id="299642"/>
    <lineage>
        <taxon>Eukaryota</taxon>
        <taxon>Metazoa</taxon>
        <taxon>Ecdysozoa</taxon>
        <taxon>Arthropoda</taxon>
        <taxon>Chelicerata</taxon>
        <taxon>Arachnida</taxon>
        <taxon>Araneae</taxon>
        <taxon>Araneomorphae</taxon>
        <taxon>Entelegynae</taxon>
        <taxon>Araneoidea</taxon>
        <taxon>Nephilidae</taxon>
        <taxon>Nephila</taxon>
    </lineage>
</organism>
<proteinExistence type="predicted"/>
<reference evidence="1" key="1">
    <citation type="submission" date="2020-08" db="EMBL/GenBank/DDBJ databases">
        <title>Multicomponent nature underlies the extraordinary mechanical properties of spider dragline silk.</title>
        <authorList>
            <person name="Kono N."/>
            <person name="Nakamura H."/>
            <person name="Mori M."/>
            <person name="Yoshida Y."/>
            <person name="Ohtoshi R."/>
            <person name="Malay A.D."/>
            <person name="Moran D.A.P."/>
            <person name="Tomita M."/>
            <person name="Numata K."/>
            <person name="Arakawa K."/>
        </authorList>
    </citation>
    <scope>NUCLEOTIDE SEQUENCE</scope>
</reference>